<dbReference type="EMBL" id="CP053923">
    <property type="protein sequence ID" value="QNT68439.1"/>
    <property type="molecule type" value="Genomic_DNA"/>
</dbReference>
<protein>
    <submittedName>
        <fullName evidence="2">Toll/interleukin-1 receptor domain-containing protein</fullName>
    </submittedName>
</protein>
<dbReference type="InterPro" id="IPR035897">
    <property type="entry name" value="Toll_tir_struct_dom_sf"/>
</dbReference>
<evidence type="ECO:0000313" key="2">
    <source>
        <dbReference type="EMBL" id="QNT68439.1"/>
    </source>
</evidence>
<dbReference type="Proteomes" id="UP000516369">
    <property type="component" value="Chromosome"/>
</dbReference>
<proteinExistence type="predicted"/>
<accession>A0A7H1MYA3</accession>
<dbReference type="Gene3D" id="3.40.50.10140">
    <property type="entry name" value="Toll/interleukin-1 receptor homology (TIR) domain"/>
    <property type="match status" value="1"/>
</dbReference>
<name>A0A7H1MYA3_9PROT</name>
<dbReference type="AlphaFoldDB" id="A0A7H1MYA3"/>
<dbReference type="KEGG" id="dvn:HQ394_02500"/>
<dbReference type="RefSeq" id="WP_190261876.1">
    <property type="nucleotide sequence ID" value="NZ_CP053923.1"/>
</dbReference>
<organism evidence="2 3">
    <name type="scientific">Defluviicoccus vanus</name>
    <dbReference type="NCBI Taxonomy" id="111831"/>
    <lineage>
        <taxon>Bacteria</taxon>
        <taxon>Pseudomonadati</taxon>
        <taxon>Pseudomonadota</taxon>
        <taxon>Alphaproteobacteria</taxon>
        <taxon>Rhodospirillales</taxon>
        <taxon>Rhodospirillaceae</taxon>
        <taxon>Defluviicoccus</taxon>
    </lineage>
</organism>
<evidence type="ECO:0000259" key="1">
    <source>
        <dbReference type="Pfam" id="PF13676"/>
    </source>
</evidence>
<keyword evidence="2" id="KW-0675">Receptor</keyword>
<dbReference type="SUPFAM" id="SSF52200">
    <property type="entry name" value="Toll/Interleukin receptor TIR domain"/>
    <property type="match status" value="1"/>
</dbReference>
<gene>
    <name evidence="2" type="ORF">HQ394_02500</name>
</gene>
<sequence length="161" mass="18356">MAELFISYAREDRGTAERLASALTVHGWTVWWDRHIPAGRRFDEVIAERLAAANCVLALWSKAAVHSEWVVEEAETARERGVFVPVMIEEVEPPLGFRRIHAADLIGWDGSAVHVGFDQLIKDIGEVLRRGGRCRAQRIHSRHRNSPQLSRWCRGDRRSLP</sequence>
<keyword evidence="3" id="KW-1185">Reference proteome</keyword>
<feature type="domain" description="TIR" evidence="1">
    <location>
        <begin position="5"/>
        <end position="111"/>
    </location>
</feature>
<dbReference type="Pfam" id="PF13676">
    <property type="entry name" value="TIR_2"/>
    <property type="match status" value="1"/>
</dbReference>
<dbReference type="InterPro" id="IPR000157">
    <property type="entry name" value="TIR_dom"/>
</dbReference>
<evidence type="ECO:0000313" key="3">
    <source>
        <dbReference type="Proteomes" id="UP000516369"/>
    </source>
</evidence>
<reference evidence="2 3" key="1">
    <citation type="submission" date="2020-05" db="EMBL/GenBank/DDBJ databases">
        <title>Complete closed genome sequence of Defluviicoccus vanus.</title>
        <authorList>
            <person name="Bessarab I."/>
            <person name="Arumugam K."/>
            <person name="Maszenan A.M."/>
            <person name="Seviour R.J."/>
            <person name="Williams R.B."/>
        </authorList>
    </citation>
    <scope>NUCLEOTIDE SEQUENCE [LARGE SCALE GENOMIC DNA]</scope>
    <source>
        <strain evidence="2 3">Ben 114</strain>
    </source>
</reference>
<dbReference type="GO" id="GO:0007165">
    <property type="term" value="P:signal transduction"/>
    <property type="evidence" value="ECO:0007669"/>
    <property type="project" value="InterPro"/>
</dbReference>